<feature type="transmembrane region" description="Helical" evidence="1">
    <location>
        <begin position="43"/>
        <end position="64"/>
    </location>
</feature>
<dbReference type="EMBL" id="WPIK01000045">
    <property type="protein sequence ID" value="MVN23536.1"/>
    <property type="molecule type" value="Genomic_DNA"/>
</dbReference>
<feature type="transmembrane region" description="Helical" evidence="1">
    <location>
        <begin position="70"/>
        <end position="92"/>
    </location>
</feature>
<sequence>MTLQNKTKSDLFFSAVILLCFIAVVGYLFAFAKSEGTLGNGTIFNLIADYTLYAFPLIFLSDFLKLNTFVGLFGLLGTNILIYSFIVTILLSNRLANFKNYKPFVVTYYSTMAILVVIFIHFIYLLSTS</sequence>
<evidence type="ECO:0000256" key="1">
    <source>
        <dbReference type="SAM" id="Phobius"/>
    </source>
</evidence>
<reference evidence="2 3" key="1">
    <citation type="submission" date="2019-12" db="EMBL/GenBank/DDBJ databases">
        <title>Mucilaginibacter sp. HMF7410 genome sequencing and assembly.</title>
        <authorList>
            <person name="Kang H."/>
            <person name="Cha I."/>
            <person name="Kim H."/>
            <person name="Joh K."/>
        </authorList>
    </citation>
    <scope>NUCLEOTIDE SEQUENCE [LARGE SCALE GENOMIC DNA]</scope>
    <source>
        <strain evidence="2 3">HMF7410</strain>
    </source>
</reference>
<dbReference type="Proteomes" id="UP000462014">
    <property type="component" value="Unassembled WGS sequence"/>
</dbReference>
<keyword evidence="1" id="KW-1133">Transmembrane helix</keyword>
<proteinExistence type="predicted"/>
<organism evidence="2 3">
    <name type="scientific">Mucilaginibacter arboris</name>
    <dbReference type="NCBI Taxonomy" id="2682090"/>
    <lineage>
        <taxon>Bacteria</taxon>
        <taxon>Pseudomonadati</taxon>
        <taxon>Bacteroidota</taxon>
        <taxon>Sphingobacteriia</taxon>
        <taxon>Sphingobacteriales</taxon>
        <taxon>Sphingobacteriaceae</taxon>
        <taxon>Mucilaginibacter</taxon>
    </lineage>
</organism>
<evidence type="ECO:0000313" key="3">
    <source>
        <dbReference type="Proteomes" id="UP000462014"/>
    </source>
</evidence>
<keyword evidence="1" id="KW-0812">Transmembrane</keyword>
<keyword evidence="1" id="KW-0472">Membrane</keyword>
<protein>
    <submittedName>
        <fullName evidence="2">Uncharacterized protein</fullName>
    </submittedName>
</protein>
<dbReference type="AlphaFoldDB" id="A0A7K1T1S6"/>
<accession>A0A7K1T1S6</accession>
<name>A0A7K1T1S6_9SPHI</name>
<keyword evidence="3" id="KW-1185">Reference proteome</keyword>
<gene>
    <name evidence="2" type="ORF">GO621_18610</name>
</gene>
<evidence type="ECO:0000313" key="2">
    <source>
        <dbReference type="EMBL" id="MVN23536.1"/>
    </source>
</evidence>
<feature type="transmembrane region" description="Helical" evidence="1">
    <location>
        <begin position="12"/>
        <end position="31"/>
    </location>
</feature>
<comment type="caution">
    <text evidence="2">The sequence shown here is derived from an EMBL/GenBank/DDBJ whole genome shotgun (WGS) entry which is preliminary data.</text>
</comment>
<feature type="transmembrane region" description="Helical" evidence="1">
    <location>
        <begin position="104"/>
        <end position="126"/>
    </location>
</feature>
<dbReference type="RefSeq" id="WP_157569893.1">
    <property type="nucleotide sequence ID" value="NZ_WPIK01000045.1"/>
</dbReference>